<evidence type="ECO:0000313" key="9">
    <source>
        <dbReference type="EMBL" id="HIW80722.1"/>
    </source>
</evidence>
<evidence type="ECO:0000256" key="5">
    <source>
        <dbReference type="ARBA" id="ARBA00023295"/>
    </source>
</evidence>
<dbReference type="GO" id="GO:0008422">
    <property type="term" value="F:beta-glucosidase activity"/>
    <property type="evidence" value="ECO:0007669"/>
    <property type="project" value="TreeGrafter"/>
</dbReference>
<evidence type="ECO:0000256" key="6">
    <source>
        <dbReference type="ARBA" id="ARBA00023326"/>
    </source>
</evidence>
<evidence type="ECO:0000256" key="7">
    <source>
        <dbReference type="RuleBase" id="RU361153"/>
    </source>
</evidence>
<evidence type="ECO:0000256" key="3">
    <source>
        <dbReference type="ARBA" id="ARBA00023001"/>
    </source>
</evidence>
<evidence type="ECO:0000259" key="8">
    <source>
        <dbReference type="Pfam" id="PF00150"/>
    </source>
</evidence>
<dbReference type="GO" id="GO:0030245">
    <property type="term" value="P:cellulose catabolic process"/>
    <property type="evidence" value="ECO:0007669"/>
    <property type="project" value="UniProtKB-KW"/>
</dbReference>
<evidence type="ECO:0000256" key="1">
    <source>
        <dbReference type="ARBA" id="ARBA00005641"/>
    </source>
</evidence>
<organism evidence="9 10">
    <name type="scientific">Candidatus Acetatifactor stercoripullorum</name>
    <dbReference type="NCBI Taxonomy" id="2838414"/>
    <lineage>
        <taxon>Bacteria</taxon>
        <taxon>Bacillati</taxon>
        <taxon>Bacillota</taxon>
        <taxon>Clostridia</taxon>
        <taxon>Lachnospirales</taxon>
        <taxon>Lachnospiraceae</taxon>
        <taxon>Acetatifactor</taxon>
    </lineage>
</organism>
<dbReference type="InterPro" id="IPR001547">
    <property type="entry name" value="Glyco_hydro_5"/>
</dbReference>
<gene>
    <name evidence="9" type="ORF">H9742_04200</name>
</gene>
<dbReference type="Gene3D" id="3.20.20.80">
    <property type="entry name" value="Glycosidases"/>
    <property type="match status" value="1"/>
</dbReference>
<reference evidence="9" key="2">
    <citation type="submission" date="2021-04" db="EMBL/GenBank/DDBJ databases">
        <authorList>
            <person name="Gilroy R."/>
        </authorList>
    </citation>
    <scope>NUCLEOTIDE SEQUENCE</scope>
    <source>
        <strain evidence="9">CHK195-6426</strain>
    </source>
</reference>
<dbReference type="GO" id="GO:0009986">
    <property type="term" value="C:cell surface"/>
    <property type="evidence" value="ECO:0007669"/>
    <property type="project" value="TreeGrafter"/>
</dbReference>
<comment type="similarity">
    <text evidence="1 7">Belongs to the glycosyl hydrolase 5 (cellulase A) family.</text>
</comment>
<evidence type="ECO:0000313" key="10">
    <source>
        <dbReference type="Proteomes" id="UP000824265"/>
    </source>
</evidence>
<dbReference type="Proteomes" id="UP000824265">
    <property type="component" value="Unassembled WGS sequence"/>
</dbReference>
<proteinExistence type="inferred from homology"/>
<accession>A0A9D1R612</accession>
<dbReference type="InterPro" id="IPR050386">
    <property type="entry name" value="Glycosyl_hydrolase_5"/>
</dbReference>
<keyword evidence="2 7" id="KW-0378">Hydrolase</keyword>
<protein>
    <submittedName>
        <fullName evidence="9">Glycoside hydrolase family 5 protein</fullName>
    </submittedName>
</protein>
<dbReference type="PANTHER" id="PTHR31297">
    <property type="entry name" value="GLUCAN ENDO-1,6-BETA-GLUCOSIDASE B"/>
    <property type="match status" value="1"/>
</dbReference>
<keyword evidence="6" id="KW-0624">Polysaccharide degradation</keyword>
<evidence type="ECO:0000256" key="2">
    <source>
        <dbReference type="ARBA" id="ARBA00022801"/>
    </source>
</evidence>
<feature type="domain" description="Glycoside hydrolase family 5" evidence="8">
    <location>
        <begin position="27"/>
        <end position="323"/>
    </location>
</feature>
<reference evidence="9" key="1">
    <citation type="journal article" date="2021" name="PeerJ">
        <title>Extensive microbial diversity within the chicken gut microbiome revealed by metagenomics and culture.</title>
        <authorList>
            <person name="Gilroy R."/>
            <person name="Ravi A."/>
            <person name="Getino M."/>
            <person name="Pursley I."/>
            <person name="Horton D.L."/>
            <person name="Alikhan N.F."/>
            <person name="Baker D."/>
            <person name="Gharbi K."/>
            <person name="Hall N."/>
            <person name="Watson M."/>
            <person name="Adriaenssens E.M."/>
            <person name="Foster-Nyarko E."/>
            <person name="Jarju S."/>
            <person name="Secka A."/>
            <person name="Antonio M."/>
            <person name="Oren A."/>
            <person name="Chaudhuri R.R."/>
            <person name="La Ragione R."/>
            <person name="Hildebrand F."/>
            <person name="Pallen M.J."/>
        </authorList>
    </citation>
    <scope>NUCLEOTIDE SEQUENCE</scope>
    <source>
        <strain evidence="9">CHK195-6426</strain>
    </source>
</reference>
<sequence length="344" mass="39857">MKKLDGFMHGINLGGWLSQCVHTKEHYDSFITEADIRRIASWGLDHVRVPVDYELIETKDGDPIEAGYVYIETCIAWCRNHGLNMILDLHKTAGYVFDDQRASKDFFDTPELTERFTNLWLRLAQRFARDKDILIFELLNEIVDPDVYAQWNRLAQETIDAIRSIDPDIRIMYGGICYNSVSSVKLLEKPKYDNIIFTFHCYEPIIFTHQGAHWTEGMPLDYRTQYPAQIQSYVADTIAYLNSMMVHNFGAAADLNMECSKQFFLALFKEAVDIAEQYQVPLYCGEYGVIDRADAQSTYNWYRDITQAFDSAGIGRAAWSYKQMDFGLIDKHYDSIREEIIAVL</sequence>
<dbReference type="EMBL" id="DXGH01000025">
    <property type="protein sequence ID" value="HIW80722.1"/>
    <property type="molecule type" value="Genomic_DNA"/>
</dbReference>
<evidence type="ECO:0000256" key="4">
    <source>
        <dbReference type="ARBA" id="ARBA00023277"/>
    </source>
</evidence>
<name>A0A9D1R612_9FIRM</name>
<dbReference type="GO" id="GO:0005576">
    <property type="term" value="C:extracellular region"/>
    <property type="evidence" value="ECO:0007669"/>
    <property type="project" value="TreeGrafter"/>
</dbReference>
<keyword evidence="4" id="KW-0119">Carbohydrate metabolism</keyword>
<dbReference type="PANTHER" id="PTHR31297:SF41">
    <property type="entry name" value="ENDOGLUCANASE, PUTATIVE (AFU_ORTHOLOGUE AFUA_5G01830)-RELATED"/>
    <property type="match status" value="1"/>
</dbReference>
<comment type="caution">
    <text evidence="9">The sequence shown here is derived from an EMBL/GenBank/DDBJ whole genome shotgun (WGS) entry which is preliminary data.</text>
</comment>
<dbReference type="InterPro" id="IPR017853">
    <property type="entry name" value="GH"/>
</dbReference>
<dbReference type="AlphaFoldDB" id="A0A9D1R612"/>
<keyword evidence="5 7" id="KW-0326">Glycosidase</keyword>
<dbReference type="SUPFAM" id="SSF51445">
    <property type="entry name" value="(Trans)glycosidases"/>
    <property type="match status" value="1"/>
</dbReference>
<dbReference type="Pfam" id="PF00150">
    <property type="entry name" value="Cellulase"/>
    <property type="match status" value="1"/>
</dbReference>
<keyword evidence="3" id="KW-0136">Cellulose degradation</keyword>